<name>A0A1F7SJF2_9BACT</name>
<protein>
    <submittedName>
        <fullName evidence="1">Uncharacterized protein</fullName>
    </submittedName>
</protein>
<comment type="caution">
    <text evidence="1">The sequence shown here is derived from an EMBL/GenBank/DDBJ whole genome shotgun (WGS) entry which is preliminary data.</text>
</comment>
<dbReference type="STRING" id="1817883.A3G31_00810"/>
<reference evidence="1 2" key="1">
    <citation type="journal article" date="2016" name="Nat. Commun.">
        <title>Thousands of microbial genomes shed light on interconnected biogeochemical processes in an aquifer system.</title>
        <authorList>
            <person name="Anantharaman K."/>
            <person name="Brown C.T."/>
            <person name="Hug L.A."/>
            <person name="Sharon I."/>
            <person name="Castelle C.J."/>
            <person name="Probst A.J."/>
            <person name="Thomas B.C."/>
            <person name="Singh A."/>
            <person name="Wilkins M.J."/>
            <person name="Karaoz U."/>
            <person name="Brodie E.L."/>
            <person name="Williams K.H."/>
            <person name="Hubbard S.S."/>
            <person name="Banfield J.F."/>
        </authorList>
    </citation>
    <scope>NUCLEOTIDE SEQUENCE [LARGE SCALE GENOMIC DNA]</scope>
</reference>
<dbReference type="Proteomes" id="UP000178082">
    <property type="component" value="Unassembled WGS sequence"/>
</dbReference>
<dbReference type="EMBL" id="MGDI01000019">
    <property type="protein sequence ID" value="OGL53926.1"/>
    <property type="molecule type" value="Genomic_DNA"/>
</dbReference>
<evidence type="ECO:0000313" key="1">
    <source>
        <dbReference type="EMBL" id="OGL53926.1"/>
    </source>
</evidence>
<proteinExistence type="predicted"/>
<accession>A0A1F7SJF2</accession>
<organism evidence="1 2">
    <name type="scientific">Candidatus Schekmanbacteria bacterium RIFCSPLOWO2_12_FULL_38_15</name>
    <dbReference type="NCBI Taxonomy" id="1817883"/>
    <lineage>
        <taxon>Bacteria</taxon>
        <taxon>Candidatus Schekmaniibacteriota</taxon>
    </lineage>
</organism>
<dbReference type="AlphaFoldDB" id="A0A1F7SJF2"/>
<evidence type="ECO:0000313" key="2">
    <source>
        <dbReference type="Proteomes" id="UP000178082"/>
    </source>
</evidence>
<sequence length="376" mass="44528">MVTNVFFTNGLMSTIAASVVAEKLHATDINILCVERATNVFKENYFKLNSMIESYFPWGKVIYIDRMEHVGLLKRRIIRYYKAVKYYKSFKKHLNKNLTEFGGIDQIYAPMPSMLWSLIKDRTAKLNIIEHSIQEYNLFYSMRNRYSPITLFRRCFDYFVGYRFMSRGTIPSRFVFLDGGRCHLIKKKQLEKNVSLVSVNASDLIPKIFKHVEKEYQKMFPKEYGEIVDINAQMNRFKNRYVYLPTAEVPPNEYNNYLEHQIKDVSLNDSCVLIKNHPLDLNNYLGYFKKYDCKVFTMKYEINRFLPVELLMVMLNMPTLWGSYSSSLIYSYWWLGASPILSEVNSNSANQLLLKEYKRFVDDFHNIKVNQRESVL</sequence>
<gene>
    <name evidence="1" type="ORF">A3G31_00810</name>
</gene>